<dbReference type="PANTHER" id="PTHR11264:SF0">
    <property type="entry name" value="URACIL-DNA GLYCOSYLASE"/>
    <property type="match status" value="1"/>
</dbReference>
<dbReference type="AlphaFoldDB" id="A0A0R1K708"/>
<evidence type="ECO:0000313" key="13">
    <source>
        <dbReference type="EMBL" id="KRK76129.1"/>
    </source>
</evidence>
<evidence type="ECO:0000256" key="10">
    <source>
        <dbReference type="PROSITE-ProRule" id="PRU10072"/>
    </source>
</evidence>
<dbReference type="NCBIfam" id="NF003592">
    <property type="entry name" value="PRK05254.1-5"/>
    <property type="match status" value="1"/>
</dbReference>
<evidence type="ECO:0000256" key="3">
    <source>
        <dbReference type="ARBA" id="ARBA00008184"/>
    </source>
</evidence>
<dbReference type="InterPro" id="IPR005122">
    <property type="entry name" value="Uracil-DNA_glycosylase-like"/>
</dbReference>
<dbReference type="InterPro" id="IPR018085">
    <property type="entry name" value="Ura-DNA_Glyclase_AS"/>
</dbReference>
<dbReference type="GO" id="GO:0097510">
    <property type="term" value="P:base-excision repair, AP site formation via deaminated base removal"/>
    <property type="evidence" value="ECO:0007669"/>
    <property type="project" value="TreeGrafter"/>
</dbReference>
<keyword evidence="9" id="KW-0963">Cytoplasm</keyword>
<dbReference type="EMBL" id="AZDT01000025">
    <property type="protein sequence ID" value="KRK76129.1"/>
    <property type="molecule type" value="Genomic_DNA"/>
</dbReference>
<reference evidence="13 14" key="1">
    <citation type="journal article" date="2015" name="Genome Announc.">
        <title>Expanding the biotechnology potential of lactobacilli through comparative genomics of 213 strains and associated genera.</title>
        <authorList>
            <person name="Sun Z."/>
            <person name="Harris H.M."/>
            <person name="McCann A."/>
            <person name="Guo C."/>
            <person name="Argimon S."/>
            <person name="Zhang W."/>
            <person name="Yang X."/>
            <person name="Jeffery I.B."/>
            <person name="Cooney J.C."/>
            <person name="Kagawa T.F."/>
            <person name="Liu W."/>
            <person name="Song Y."/>
            <person name="Salvetti E."/>
            <person name="Wrobel A."/>
            <person name="Rasinkangas P."/>
            <person name="Parkhill J."/>
            <person name="Rea M.C."/>
            <person name="O'Sullivan O."/>
            <person name="Ritari J."/>
            <person name="Douillard F.P."/>
            <person name="Paul Ross R."/>
            <person name="Yang R."/>
            <person name="Briner A.E."/>
            <person name="Felis G.E."/>
            <person name="de Vos W.M."/>
            <person name="Barrangou R."/>
            <person name="Klaenhammer T.R."/>
            <person name="Caufield P.W."/>
            <person name="Cui Y."/>
            <person name="Zhang H."/>
            <person name="O'Toole P.W."/>
        </authorList>
    </citation>
    <scope>NUCLEOTIDE SEQUENCE [LARGE SCALE GENOMIC DNA]</scope>
    <source>
        <strain evidence="13 14">DSM 19117</strain>
    </source>
</reference>
<comment type="similarity">
    <text evidence="3 9 11">Belongs to the uracil-DNA glycosylase (UDG) superfamily. UNG family.</text>
</comment>
<dbReference type="EC" id="3.2.2.27" evidence="4 9"/>
<evidence type="ECO:0000256" key="11">
    <source>
        <dbReference type="RuleBase" id="RU003780"/>
    </source>
</evidence>
<keyword evidence="6 9" id="KW-0227">DNA damage</keyword>
<evidence type="ECO:0000256" key="1">
    <source>
        <dbReference type="ARBA" id="ARBA00001400"/>
    </source>
</evidence>
<keyword evidence="7 9" id="KW-0378">Hydrolase</keyword>
<dbReference type="PATRIC" id="fig|1423773.3.peg.1648"/>
<comment type="catalytic activity">
    <reaction evidence="1 9 11">
        <text>Hydrolyzes single-stranded DNA or mismatched double-stranded DNA and polynucleotides, releasing free uracil.</text>
        <dbReference type="EC" id="3.2.2.27"/>
    </reaction>
</comment>
<evidence type="ECO:0000256" key="2">
    <source>
        <dbReference type="ARBA" id="ARBA00002631"/>
    </source>
</evidence>
<evidence type="ECO:0000259" key="12">
    <source>
        <dbReference type="SMART" id="SM00986"/>
    </source>
</evidence>
<evidence type="ECO:0000256" key="6">
    <source>
        <dbReference type="ARBA" id="ARBA00022763"/>
    </source>
</evidence>
<dbReference type="SUPFAM" id="SSF52141">
    <property type="entry name" value="Uracil-DNA glycosylase-like"/>
    <property type="match status" value="1"/>
</dbReference>
<comment type="function">
    <text evidence="2 9 11">Excises uracil residues from the DNA which can arise as a result of misincorporation of dUMP residues by DNA polymerase or due to deamination of cytosine.</text>
</comment>
<evidence type="ECO:0000256" key="5">
    <source>
        <dbReference type="ARBA" id="ARBA00018429"/>
    </source>
</evidence>
<keyword evidence="14" id="KW-1185">Reference proteome</keyword>
<feature type="domain" description="Uracil-DNA glycosylase-like" evidence="12">
    <location>
        <begin position="53"/>
        <end position="213"/>
    </location>
</feature>
<name>A0A0R1K708_9LACO</name>
<evidence type="ECO:0000256" key="7">
    <source>
        <dbReference type="ARBA" id="ARBA00022801"/>
    </source>
</evidence>
<dbReference type="SMART" id="SM00987">
    <property type="entry name" value="UreE_C"/>
    <property type="match status" value="1"/>
</dbReference>
<dbReference type="PROSITE" id="PS00130">
    <property type="entry name" value="U_DNA_GLYCOSYLASE"/>
    <property type="match status" value="1"/>
</dbReference>
<feature type="active site" description="Proton acceptor" evidence="9 10">
    <location>
        <position position="68"/>
    </location>
</feature>
<keyword evidence="8 9" id="KW-0234">DNA repair</keyword>
<comment type="caution">
    <text evidence="13">The sequence shown here is derived from an EMBL/GenBank/DDBJ whole genome shotgun (WGS) entry which is preliminary data.</text>
</comment>
<dbReference type="SMART" id="SM00986">
    <property type="entry name" value="UDG"/>
    <property type="match status" value="1"/>
</dbReference>
<evidence type="ECO:0000313" key="14">
    <source>
        <dbReference type="Proteomes" id="UP000051162"/>
    </source>
</evidence>
<dbReference type="NCBIfam" id="NF003588">
    <property type="entry name" value="PRK05254.1-1"/>
    <property type="match status" value="1"/>
</dbReference>
<dbReference type="CDD" id="cd10027">
    <property type="entry name" value="UDG-F1-like"/>
    <property type="match status" value="1"/>
</dbReference>
<evidence type="ECO:0000256" key="9">
    <source>
        <dbReference type="HAMAP-Rule" id="MF_00148"/>
    </source>
</evidence>
<dbReference type="NCBIfam" id="TIGR00628">
    <property type="entry name" value="ung"/>
    <property type="match status" value="1"/>
</dbReference>
<organism evidence="13 14">
    <name type="scientific">Levilactobacillus namurensis DSM 19117</name>
    <dbReference type="NCBI Taxonomy" id="1423773"/>
    <lineage>
        <taxon>Bacteria</taxon>
        <taxon>Bacillati</taxon>
        <taxon>Bacillota</taxon>
        <taxon>Bacilli</taxon>
        <taxon>Lactobacillales</taxon>
        <taxon>Lactobacillaceae</taxon>
        <taxon>Levilactobacillus</taxon>
    </lineage>
</organism>
<accession>A0A0R1K708</accession>
<evidence type="ECO:0000256" key="8">
    <source>
        <dbReference type="ARBA" id="ARBA00023204"/>
    </source>
</evidence>
<comment type="subcellular location">
    <subcellularLocation>
        <location evidence="9">Cytoplasm</location>
    </subcellularLocation>
</comment>
<dbReference type="NCBIfam" id="NF003589">
    <property type="entry name" value="PRK05254.1-2"/>
    <property type="match status" value="1"/>
</dbReference>
<dbReference type="Pfam" id="PF03167">
    <property type="entry name" value="UDG"/>
    <property type="match status" value="1"/>
</dbReference>
<dbReference type="InterPro" id="IPR002043">
    <property type="entry name" value="UDG_fam1"/>
</dbReference>
<dbReference type="Gene3D" id="3.40.470.10">
    <property type="entry name" value="Uracil-DNA glycosylase-like domain"/>
    <property type="match status" value="1"/>
</dbReference>
<dbReference type="Proteomes" id="UP000051162">
    <property type="component" value="Unassembled WGS sequence"/>
</dbReference>
<dbReference type="GO" id="GO:0005737">
    <property type="term" value="C:cytoplasm"/>
    <property type="evidence" value="ECO:0007669"/>
    <property type="project" value="UniProtKB-SubCell"/>
</dbReference>
<proteinExistence type="inferred from homology"/>
<dbReference type="STRING" id="1423773.FD30_GL001605"/>
<sequence length="246" mass="27680">MLGMKPFIHNDWWPVLEPEFEQDYYQELRKFLVSEYQHYRIDPDMYHIFTAFEWTPFSQVKVVILGQDPYHNPGQAHGCSFSVLPGTAVPPSLQNIYKELQDDVGCTPVNHGYLKKWADQGVLLLNSILTVRDGAAFSHKGHGWERLTDAAISKLSERPEPVVFILWGAAARSKISLIDTKTNIVLQSPHPSPLSAYRGFFGSKPFSKTNIALTSLGETPIDWQLPAQVTVDTTGPDTHSTQAEEN</sequence>
<dbReference type="HAMAP" id="MF_00148">
    <property type="entry name" value="UDG"/>
    <property type="match status" value="1"/>
</dbReference>
<dbReference type="NCBIfam" id="NF003591">
    <property type="entry name" value="PRK05254.1-4"/>
    <property type="match status" value="1"/>
</dbReference>
<gene>
    <name evidence="9" type="primary">ung</name>
    <name evidence="13" type="ORF">FD30_GL001605</name>
</gene>
<evidence type="ECO:0000256" key="4">
    <source>
        <dbReference type="ARBA" id="ARBA00012030"/>
    </source>
</evidence>
<protein>
    <recommendedName>
        <fullName evidence="5 9">Uracil-DNA glycosylase</fullName>
        <shortName evidence="9">UDG</shortName>
        <ecNumber evidence="4 9">3.2.2.27</ecNumber>
    </recommendedName>
</protein>
<dbReference type="FunFam" id="3.40.470.10:FF:000001">
    <property type="entry name" value="Uracil-DNA glycosylase"/>
    <property type="match status" value="1"/>
</dbReference>
<dbReference type="InterPro" id="IPR036895">
    <property type="entry name" value="Uracil-DNA_glycosylase-like_sf"/>
</dbReference>
<dbReference type="PANTHER" id="PTHR11264">
    <property type="entry name" value="URACIL-DNA GLYCOSYLASE"/>
    <property type="match status" value="1"/>
</dbReference>
<dbReference type="GO" id="GO:0004844">
    <property type="term" value="F:uracil DNA N-glycosylase activity"/>
    <property type="evidence" value="ECO:0007669"/>
    <property type="project" value="UniProtKB-UniRule"/>
</dbReference>